<sequence length="91" mass="10173">MEENDFGKVSMKSSSSLKFRFRDHKETEDSMDGGTSSESSSVSSDGDDELEVESMTGKGIKRLCSELVELKKASDEDFHKSIFSNYSAFLR</sequence>
<dbReference type="Proteomes" id="UP000288805">
    <property type="component" value="Unassembled WGS sequence"/>
</dbReference>
<dbReference type="EMBL" id="QGNW01000009">
    <property type="protein sequence ID" value="RVX19411.1"/>
    <property type="molecule type" value="Genomic_DNA"/>
</dbReference>
<dbReference type="GO" id="GO:0006887">
    <property type="term" value="P:exocytosis"/>
    <property type="evidence" value="ECO:0007669"/>
    <property type="project" value="InterPro"/>
</dbReference>
<proteinExistence type="predicted"/>
<comment type="caution">
    <text evidence="4">The sequence shown here is derived from an EMBL/GenBank/DDBJ whole genome shotgun (WGS) entry which is preliminary data.</text>
</comment>
<dbReference type="PANTHER" id="PTHR21426">
    <property type="entry name" value="EXOCYST COMPLEX COMPONENT 8"/>
    <property type="match status" value="1"/>
</dbReference>
<name>A0A438KDY1_VITVI</name>
<dbReference type="GO" id="GO:0000145">
    <property type="term" value="C:exocyst"/>
    <property type="evidence" value="ECO:0007669"/>
    <property type="project" value="InterPro"/>
</dbReference>
<gene>
    <name evidence="4" type="ORF">CK203_008727</name>
    <name evidence="3" type="ORF">CK203_069114</name>
</gene>
<dbReference type="PANTHER" id="PTHR21426:SF13">
    <property type="entry name" value="OS08G0566700 PROTEIN"/>
    <property type="match status" value="1"/>
</dbReference>
<protein>
    <submittedName>
        <fullName evidence="4">Uncharacterized protein</fullName>
    </submittedName>
</protein>
<organism evidence="4 5">
    <name type="scientific">Vitis vinifera</name>
    <name type="common">Grape</name>
    <dbReference type="NCBI Taxonomy" id="29760"/>
    <lineage>
        <taxon>Eukaryota</taxon>
        <taxon>Viridiplantae</taxon>
        <taxon>Streptophyta</taxon>
        <taxon>Embryophyta</taxon>
        <taxon>Tracheophyta</taxon>
        <taxon>Spermatophyta</taxon>
        <taxon>Magnoliopsida</taxon>
        <taxon>eudicotyledons</taxon>
        <taxon>Gunneridae</taxon>
        <taxon>Pentapetalae</taxon>
        <taxon>rosids</taxon>
        <taxon>Vitales</taxon>
        <taxon>Vitaceae</taxon>
        <taxon>Viteae</taxon>
        <taxon>Vitis</taxon>
    </lineage>
</organism>
<dbReference type="EMBL" id="QGNW01001142">
    <property type="protein sequence ID" value="RVW53632.1"/>
    <property type="molecule type" value="Genomic_DNA"/>
</dbReference>
<evidence type="ECO:0000313" key="5">
    <source>
        <dbReference type="Proteomes" id="UP000288805"/>
    </source>
</evidence>
<dbReference type="AlphaFoldDB" id="A0A438KDY1"/>
<feature type="region of interest" description="Disordered" evidence="2">
    <location>
        <begin position="20"/>
        <end position="55"/>
    </location>
</feature>
<evidence type="ECO:0000256" key="1">
    <source>
        <dbReference type="ARBA" id="ARBA00022448"/>
    </source>
</evidence>
<evidence type="ECO:0000313" key="3">
    <source>
        <dbReference type="EMBL" id="RVW53632.1"/>
    </source>
</evidence>
<evidence type="ECO:0000313" key="4">
    <source>
        <dbReference type="EMBL" id="RVX19411.1"/>
    </source>
</evidence>
<keyword evidence="1" id="KW-0813">Transport</keyword>
<reference evidence="4 5" key="1">
    <citation type="journal article" date="2018" name="PLoS Genet.">
        <title>Population sequencing reveals clonal diversity and ancestral inbreeding in the grapevine cultivar Chardonnay.</title>
        <authorList>
            <person name="Roach M.J."/>
            <person name="Johnson D.L."/>
            <person name="Bohlmann J."/>
            <person name="van Vuuren H.J."/>
            <person name="Jones S.J."/>
            <person name="Pretorius I.S."/>
            <person name="Schmidt S.A."/>
            <person name="Borneman A.R."/>
        </authorList>
    </citation>
    <scope>NUCLEOTIDE SEQUENCE [LARGE SCALE GENOMIC DNA]</scope>
    <source>
        <strain evidence="5">cv. Chardonnay</strain>
        <strain evidence="4">I10V1</strain>
        <tissue evidence="4">Leaf</tissue>
    </source>
</reference>
<feature type="compositionally biased region" description="Low complexity" evidence="2">
    <location>
        <begin position="32"/>
        <end position="44"/>
    </location>
</feature>
<accession>A0A438KDY1</accession>
<dbReference type="InterPro" id="IPR033961">
    <property type="entry name" value="Exo84"/>
</dbReference>
<evidence type="ECO:0000256" key="2">
    <source>
        <dbReference type="SAM" id="MobiDB-lite"/>
    </source>
</evidence>